<proteinExistence type="predicted"/>
<dbReference type="RefSeq" id="WP_042244188.1">
    <property type="nucleotide sequence ID" value="NZ_BBNR01000011.1"/>
</dbReference>
<evidence type="ECO:0000313" key="2">
    <source>
        <dbReference type="Proteomes" id="UP000030184"/>
    </source>
</evidence>
<dbReference type="SUPFAM" id="SSF53474">
    <property type="entry name" value="alpha/beta-Hydrolases"/>
    <property type="match status" value="1"/>
</dbReference>
<comment type="caution">
    <text evidence="1">The sequence shown here is derived from an EMBL/GenBank/DDBJ whole genome shotgun (WGS) entry which is preliminary data.</text>
</comment>
<accession>A0A098LSN6</accession>
<sequence>MSQEIIHVYLMPGMAASPLIFENIKLPKPQFKIHYLEWMLPKENELLSDYAFRMSKKIEHSNPVLLGVSFGGILVQEMCKHLDVSKLIIVSSVKSKQELPLKMQLAKSTGAYKLVPTQLASKIEVFEKYAFGKTMAKRLELYKKYLSVNDSKYLSWAIKEVVCWEQQNPPKGIVHIHGDKDPVFPIKYITDCTIIKGGTHIAIINKYKWFNENLPKIILD</sequence>
<dbReference type="InterPro" id="IPR029058">
    <property type="entry name" value="AB_hydrolase_fold"/>
</dbReference>
<dbReference type="OrthoDB" id="659408at2"/>
<keyword evidence="2" id="KW-1185">Reference proteome</keyword>
<organism evidence="1 2">
    <name type="scientific">Jejuia pallidilutea</name>
    <dbReference type="NCBI Taxonomy" id="504487"/>
    <lineage>
        <taxon>Bacteria</taxon>
        <taxon>Pseudomonadati</taxon>
        <taxon>Bacteroidota</taxon>
        <taxon>Flavobacteriia</taxon>
        <taxon>Flavobacteriales</taxon>
        <taxon>Flavobacteriaceae</taxon>
        <taxon>Jejuia</taxon>
    </lineage>
</organism>
<protein>
    <submittedName>
        <fullName evidence="1">Conserved hyperthetical protein</fullName>
    </submittedName>
</protein>
<reference evidence="2" key="1">
    <citation type="journal article" date="2014" name="Genome Announc.">
        <title>Draft Genome Sequence of Marine Flavobacterium Jejuia pallidilutea Strain 11shimoA1 and Pigmentation Mutants.</title>
        <authorList>
            <person name="Takatani N."/>
            <person name="Nakanishi M."/>
            <person name="Meirelles P."/>
            <person name="Mino S."/>
            <person name="Suda W."/>
            <person name="Oshima K."/>
            <person name="Hattori M."/>
            <person name="Ohkuma M."/>
            <person name="Hosokawa M."/>
            <person name="Miyashita K."/>
            <person name="Thompson F.L."/>
            <person name="Niwa A."/>
            <person name="Sawabe T."/>
            <person name="Sawabe T."/>
        </authorList>
    </citation>
    <scope>NUCLEOTIDE SEQUENCE [LARGE SCALE GENOMIC DNA]</scope>
    <source>
        <strain evidence="2">JCM 19538</strain>
    </source>
</reference>
<dbReference type="Proteomes" id="UP000030184">
    <property type="component" value="Unassembled WGS sequence"/>
</dbReference>
<gene>
    <name evidence="1" type="ORF">JCM19538_1383</name>
</gene>
<name>A0A098LSN6_9FLAO</name>
<evidence type="ECO:0000313" key="1">
    <source>
        <dbReference type="EMBL" id="GAL89388.1"/>
    </source>
</evidence>
<dbReference type="AlphaFoldDB" id="A0A098LSN6"/>
<dbReference type="Gene3D" id="3.40.50.1820">
    <property type="entry name" value="alpha/beta hydrolase"/>
    <property type="match status" value="1"/>
</dbReference>
<dbReference type="EMBL" id="BBNY01000009">
    <property type="protein sequence ID" value="GAL89388.1"/>
    <property type="molecule type" value="Genomic_DNA"/>
</dbReference>